<dbReference type="Proteomes" id="UP000028013">
    <property type="component" value="Unassembled WGS sequence"/>
</dbReference>
<comment type="caution">
    <text evidence="1">The sequence shown here is derived from an EMBL/GenBank/DDBJ whole genome shotgun (WGS) entry which is preliminary data.</text>
</comment>
<sequence>MHKLRDFAQISVGSISVKKVIKPVIYLPFRSRFLCTFAASG</sequence>
<accession>A0A078RXI3</accession>
<gene>
    <name evidence="1" type="ORF">M094_1813</name>
</gene>
<protein>
    <submittedName>
        <fullName evidence="1">Uncharacterized protein</fullName>
    </submittedName>
</protein>
<dbReference type="AlphaFoldDB" id="A0A078RXI3"/>
<reference evidence="1 2" key="1">
    <citation type="submission" date="2014-04" db="EMBL/GenBank/DDBJ databases">
        <authorList>
            <person name="Sears C."/>
            <person name="Carroll K."/>
            <person name="Sack B.R."/>
            <person name="Qadri F."/>
            <person name="Myers L.L."/>
            <person name="Chung G.-T."/>
            <person name="Escheverria P."/>
            <person name="Fraser C.M."/>
            <person name="Sadzewicz L."/>
            <person name="Shefchek K.A."/>
            <person name="Tallon L."/>
            <person name="Das S.P."/>
            <person name="Daugherty S."/>
            <person name="Mongodin E.F."/>
        </authorList>
    </citation>
    <scope>NUCLEOTIDE SEQUENCE [LARGE SCALE GENOMIC DNA]</scope>
    <source>
        <strain evidence="1 2">3978 T3 ii</strain>
    </source>
</reference>
<evidence type="ECO:0000313" key="1">
    <source>
        <dbReference type="EMBL" id="KDS49709.1"/>
    </source>
</evidence>
<dbReference type="EMBL" id="JNHN01000175">
    <property type="protein sequence ID" value="KDS49709.1"/>
    <property type="molecule type" value="Genomic_DNA"/>
</dbReference>
<evidence type="ECO:0000313" key="2">
    <source>
        <dbReference type="Proteomes" id="UP000028013"/>
    </source>
</evidence>
<name>A0A078RXI3_BACUN</name>
<organism evidence="1 2">
    <name type="scientific">Bacteroides uniformis str. 3978 T3 ii</name>
    <dbReference type="NCBI Taxonomy" id="1339349"/>
    <lineage>
        <taxon>Bacteria</taxon>
        <taxon>Pseudomonadati</taxon>
        <taxon>Bacteroidota</taxon>
        <taxon>Bacteroidia</taxon>
        <taxon>Bacteroidales</taxon>
        <taxon>Bacteroidaceae</taxon>
        <taxon>Bacteroides</taxon>
    </lineage>
</organism>
<proteinExistence type="predicted"/>